<dbReference type="AlphaFoldDB" id="A0AAF0JMW8"/>
<evidence type="ECO:0000259" key="6">
    <source>
        <dbReference type="PROSITE" id="PS51165"/>
    </source>
</evidence>
<dbReference type="Pfam" id="PF21238">
    <property type="entry name" value="Pus10_C"/>
    <property type="match status" value="1"/>
</dbReference>
<dbReference type="InterPro" id="IPR055174">
    <property type="entry name" value="Pus10_THUMP_arc"/>
</dbReference>
<keyword evidence="4 5" id="KW-0413">Isomerase</keyword>
<comment type="function">
    <text evidence="5">Responsible for synthesis of pseudouridine from uracil-54 and uracil-55 in the psi GC loop of transfer RNAs.</text>
</comment>
<dbReference type="Proteomes" id="UP001218895">
    <property type="component" value="Chromosome"/>
</dbReference>
<dbReference type="InterPro" id="IPR005912">
    <property type="entry name" value="Pus10"/>
</dbReference>
<keyword evidence="2 5" id="KW-0819">tRNA processing</keyword>
<dbReference type="InterPro" id="IPR048741">
    <property type="entry name" value="Pus10-like_C"/>
</dbReference>
<dbReference type="GO" id="GO:0031119">
    <property type="term" value="P:tRNA pseudouridine synthesis"/>
    <property type="evidence" value="ECO:0007669"/>
    <property type="project" value="UniProtKB-UniRule"/>
</dbReference>
<dbReference type="EC" id="5.4.99.25" evidence="5"/>
<gene>
    <name evidence="5" type="primary">pus10</name>
    <name evidence="7" type="ORF">L1994_03985</name>
</gene>
<comment type="catalytic activity">
    <reaction evidence="5">
        <text>uridine(55) in tRNA = pseudouridine(55) in tRNA</text>
        <dbReference type="Rhea" id="RHEA:42532"/>
        <dbReference type="Rhea" id="RHEA-COMP:10101"/>
        <dbReference type="Rhea" id="RHEA-COMP:10102"/>
        <dbReference type="ChEBI" id="CHEBI:65314"/>
        <dbReference type="ChEBI" id="CHEBI:65315"/>
        <dbReference type="EC" id="5.4.99.25"/>
    </reaction>
</comment>
<dbReference type="Gene3D" id="3.30.70.3190">
    <property type="match status" value="1"/>
</dbReference>
<feature type="binding site" evidence="5">
    <location>
        <position position="370"/>
    </location>
    <ligand>
        <name>substrate</name>
    </ligand>
</feature>
<dbReference type="PANTHER" id="PTHR21568:SF0">
    <property type="entry name" value="TRNA PSEUDOURIDINE SYNTHASE PUS10"/>
    <property type="match status" value="1"/>
</dbReference>
<evidence type="ECO:0000256" key="3">
    <source>
        <dbReference type="ARBA" id="ARBA00022884"/>
    </source>
</evidence>
<accession>A0AAF0JMW8</accession>
<proteinExistence type="inferred from homology"/>
<dbReference type="SUPFAM" id="SSF55120">
    <property type="entry name" value="Pseudouridine synthase"/>
    <property type="match status" value="1"/>
</dbReference>
<dbReference type="NCBIfam" id="TIGR01213">
    <property type="entry name" value="pseudo_Pus10arc"/>
    <property type="match status" value="1"/>
</dbReference>
<feature type="domain" description="THUMP" evidence="6">
    <location>
        <begin position="36"/>
        <end position="163"/>
    </location>
</feature>
<organism evidence="7 8">
    <name type="scientific">Methanomicrobium antiquum</name>
    <dbReference type="NCBI Taxonomy" id="487686"/>
    <lineage>
        <taxon>Archaea</taxon>
        <taxon>Methanobacteriati</taxon>
        <taxon>Methanobacteriota</taxon>
        <taxon>Stenosarchaea group</taxon>
        <taxon>Methanomicrobia</taxon>
        <taxon>Methanomicrobiales</taxon>
        <taxon>Methanomicrobiaceae</taxon>
        <taxon>Methanomicrobium</taxon>
    </lineage>
</organism>
<dbReference type="PANTHER" id="PTHR21568">
    <property type="entry name" value="TRNA PSEUDOURIDINE SYNTHASE PUS10"/>
    <property type="match status" value="1"/>
</dbReference>
<keyword evidence="8" id="KW-1185">Reference proteome</keyword>
<evidence type="ECO:0000256" key="1">
    <source>
        <dbReference type="ARBA" id="ARBA00009652"/>
    </source>
</evidence>
<dbReference type="GO" id="GO:0160148">
    <property type="term" value="F:tRNA pseudouridine(55) synthase activity"/>
    <property type="evidence" value="ECO:0007669"/>
    <property type="project" value="UniProtKB-EC"/>
</dbReference>
<dbReference type="InterPro" id="IPR020103">
    <property type="entry name" value="PsdUridine_synth_cat_dom_sf"/>
</dbReference>
<feature type="active site" description="Nucleophile" evidence="5">
    <location>
        <position position="232"/>
    </location>
</feature>
<reference evidence="7" key="1">
    <citation type="submission" date="2022-01" db="EMBL/GenBank/DDBJ databases">
        <title>Complete genome of Methanomicrobium antiquum DSM 21220.</title>
        <authorList>
            <person name="Chen S.-C."/>
            <person name="You Y.-T."/>
            <person name="Zhou Y.-Z."/>
            <person name="Lai M.-C."/>
        </authorList>
    </citation>
    <scope>NUCLEOTIDE SEQUENCE</scope>
    <source>
        <strain evidence="7">DSM 21220</strain>
    </source>
</reference>
<evidence type="ECO:0000256" key="4">
    <source>
        <dbReference type="ARBA" id="ARBA00023235"/>
    </source>
</evidence>
<evidence type="ECO:0000313" key="8">
    <source>
        <dbReference type="Proteomes" id="UP001218895"/>
    </source>
</evidence>
<dbReference type="Gene3D" id="3.30.70.2510">
    <property type="match status" value="1"/>
</dbReference>
<protein>
    <recommendedName>
        <fullName evidence="5">tRNA pseudouridine synthase Pus10</fullName>
        <ecNumber evidence="5">5.4.99.25</ecNumber>
    </recommendedName>
    <alternativeName>
        <fullName evidence="5">tRNA pseudouridine 54/55 synthase</fullName>
        <shortName evidence="5">Psi54/55 synthase</shortName>
    </alternativeName>
</protein>
<dbReference type="InterPro" id="IPR039894">
    <property type="entry name" value="Pus10-like"/>
</dbReference>
<dbReference type="KEGG" id="manq:L1994_03985"/>
<evidence type="ECO:0000256" key="2">
    <source>
        <dbReference type="ARBA" id="ARBA00022694"/>
    </source>
</evidence>
<dbReference type="Pfam" id="PF22023">
    <property type="entry name" value="Pus10_THUMP_arc"/>
    <property type="match status" value="1"/>
</dbReference>
<evidence type="ECO:0000256" key="5">
    <source>
        <dbReference type="HAMAP-Rule" id="MF_01893"/>
    </source>
</evidence>
<dbReference type="HAMAP" id="MF_01893">
    <property type="entry name" value="Pus10_arch"/>
    <property type="match status" value="1"/>
</dbReference>
<comment type="similarity">
    <text evidence="1 5">Belongs to the pseudouridine synthase Pus10 family.</text>
</comment>
<dbReference type="EMBL" id="CP091092">
    <property type="protein sequence ID" value="WFN37557.1"/>
    <property type="molecule type" value="Genomic_DNA"/>
</dbReference>
<sequence>MSDILQTAEEILKYGPVCDHCLGRMFGKSSHGLSNSERGNALRITLALEKNLPYTREEEVCWICGNLFDKTEFWAEKIKKALEPYEHKTILVGCKVPPLVTESEEMVWTDLSLLHPEPIKAEFNRETGKAVSAITKSQVDFKRPDIVIVCDIASEEVDVQVNSLYIYGRYMKYERGIPQTRWYCRECHGKGCERCNFTGKMYQDSVEELIGRPIMDACNATDAILHGAGREDIDARMLGTGRPFVIELIEPKIRSVPLKDLQALVNKSADKRVEITLDHISDRREVETLKSGKAHKKYSILVKVDGDISINDVQSALNDLKGMTINQRTPDRVSHRRADLIRKRKCLDIECTDVEDGMFRITILGDAGLYIKELISGDNGRTEPSFSEKLGCPAHVASLDVIMVEGIVPENQNELES</sequence>
<dbReference type="FunFam" id="3.30.70.2510:FF:000001">
    <property type="entry name" value="tRNA pseudouridine synthase Pus10"/>
    <property type="match status" value="1"/>
</dbReference>
<dbReference type="InterPro" id="IPR004114">
    <property type="entry name" value="THUMP_dom"/>
</dbReference>
<dbReference type="RefSeq" id="WP_278100397.1">
    <property type="nucleotide sequence ID" value="NZ_CP091092.1"/>
</dbReference>
<name>A0AAF0JMW8_9EURY</name>
<dbReference type="PROSITE" id="PS51165">
    <property type="entry name" value="THUMP"/>
    <property type="match status" value="1"/>
</dbReference>
<dbReference type="GO" id="GO:0000049">
    <property type="term" value="F:tRNA binding"/>
    <property type="evidence" value="ECO:0007669"/>
    <property type="project" value="InterPro"/>
</dbReference>
<comment type="catalytic activity">
    <reaction evidence="5">
        <text>uridine(54) in tRNA = pseudouridine(54) in tRNA</text>
        <dbReference type="Rhea" id="RHEA:57876"/>
        <dbReference type="Rhea" id="RHEA-COMP:10193"/>
        <dbReference type="Rhea" id="RHEA-COMP:14141"/>
        <dbReference type="ChEBI" id="CHEBI:65314"/>
        <dbReference type="ChEBI" id="CHEBI:65315"/>
    </reaction>
</comment>
<keyword evidence="3 5" id="KW-0694">RNA-binding</keyword>
<feature type="binding site" evidence="5">
    <location>
        <position position="298"/>
    </location>
    <ligand>
        <name>substrate</name>
    </ligand>
</feature>
<dbReference type="GeneID" id="79949529"/>
<evidence type="ECO:0000313" key="7">
    <source>
        <dbReference type="EMBL" id="WFN37557.1"/>
    </source>
</evidence>